<feature type="domain" description="Hint" evidence="2">
    <location>
        <begin position="130"/>
        <end position="174"/>
    </location>
</feature>
<name>A0A914PHX3_9BILA</name>
<evidence type="ECO:0000259" key="3">
    <source>
        <dbReference type="SMART" id="SM00306"/>
    </source>
</evidence>
<dbReference type="InterPro" id="IPR052140">
    <property type="entry name" value="Dev_Signal_Hedgehog-like"/>
</dbReference>
<organism evidence="4 5">
    <name type="scientific">Panagrolaimus davidi</name>
    <dbReference type="NCBI Taxonomy" id="227884"/>
    <lineage>
        <taxon>Eukaryota</taxon>
        <taxon>Metazoa</taxon>
        <taxon>Ecdysozoa</taxon>
        <taxon>Nematoda</taxon>
        <taxon>Chromadorea</taxon>
        <taxon>Rhabditida</taxon>
        <taxon>Tylenchina</taxon>
        <taxon>Panagrolaimomorpha</taxon>
        <taxon>Panagrolaimoidea</taxon>
        <taxon>Panagrolaimidae</taxon>
        <taxon>Panagrolaimus</taxon>
    </lineage>
</organism>
<reference evidence="5" key="1">
    <citation type="submission" date="2022-11" db="UniProtKB">
        <authorList>
            <consortium name="WormBaseParasite"/>
        </authorList>
    </citation>
    <scope>IDENTIFICATION</scope>
</reference>
<dbReference type="GO" id="GO:0016540">
    <property type="term" value="P:protein autoprocessing"/>
    <property type="evidence" value="ECO:0007669"/>
    <property type="project" value="InterPro"/>
</dbReference>
<keyword evidence="1" id="KW-0217">Developmental protein</keyword>
<feature type="domain" description="Hint" evidence="3">
    <location>
        <begin position="18"/>
        <end position="127"/>
    </location>
</feature>
<protein>
    <submittedName>
        <fullName evidence="5">Hint domain-containing protein</fullName>
    </submittedName>
</protein>
<dbReference type="Proteomes" id="UP000887578">
    <property type="component" value="Unplaced"/>
</dbReference>
<sequence length="228" mass="25257">MFAGTPNGLGAAAGAGAGACFSGDTIVKILNGKEKRMNELKIGDWVLSGGQGKMGFSKIVSWLHRMPNVKFEFLKLTLENGKSLKITKKHFIYKFDCSANKTHRQLHSSKPVLAENVQISDCLLSRNNKTNKFLLTKISKTETIQEIGIFAPLTDNGNIVVNDIFASCSSEIDNFSLSFILPVLNKYFKIAVKIFEIFSDSVFFESQRNEIELIPGIQSLINFAKNVV</sequence>
<dbReference type="SMART" id="SM00305">
    <property type="entry name" value="HintC"/>
    <property type="match status" value="1"/>
</dbReference>
<accession>A0A914PHX3</accession>
<dbReference type="InterPro" id="IPR003586">
    <property type="entry name" value="Hint_dom_C"/>
</dbReference>
<dbReference type="InterPro" id="IPR036844">
    <property type="entry name" value="Hint_dom_sf"/>
</dbReference>
<evidence type="ECO:0000259" key="2">
    <source>
        <dbReference type="SMART" id="SM00305"/>
    </source>
</evidence>
<evidence type="ECO:0000313" key="4">
    <source>
        <dbReference type="Proteomes" id="UP000887578"/>
    </source>
</evidence>
<dbReference type="CDD" id="cd00081">
    <property type="entry name" value="Hint"/>
    <property type="match status" value="1"/>
</dbReference>
<dbReference type="SUPFAM" id="SSF51294">
    <property type="entry name" value="Hedgehog/intein (Hint) domain"/>
    <property type="match status" value="1"/>
</dbReference>
<dbReference type="GO" id="GO:0016539">
    <property type="term" value="P:intein-mediated protein splicing"/>
    <property type="evidence" value="ECO:0007669"/>
    <property type="project" value="InterPro"/>
</dbReference>
<dbReference type="AlphaFoldDB" id="A0A914PHX3"/>
<dbReference type="SMART" id="SM00306">
    <property type="entry name" value="HintN"/>
    <property type="match status" value="1"/>
</dbReference>
<dbReference type="Gene3D" id="2.170.16.10">
    <property type="entry name" value="Hedgehog/Intein (Hint) domain"/>
    <property type="match status" value="1"/>
</dbReference>
<dbReference type="InterPro" id="IPR006141">
    <property type="entry name" value="Intein_N"/>
</dbReference>
<evidence type="ECO:0000256" key="1">
    <source>
        <dbReference type="ARBA" id="ARBA00022473"/>
    </source>
</evidence>
<keyword evidence="4" id="KW-1185">Reference proteome</keyword>
<dbReference type="PROSITE" id="PS50817">
    <property type="entry name" value="INTEIN_N_TER"/>
    <property type="match status" value="1"/>
</dbReference>
<dbReference type="PANTHER" id="PTHR46706">
    <property type="entry name" value="PROTEIN QUA-1-RELATED"/>
    <property type="match status" value="1"/>
</dbReference>
<proteinExistence type="predicted"/>
<dbReference type="Pfam" id="PF01079">
    <property type="entry name" value="Hint"/>
    <property type="match status" value="1"/>
</dbReference>
<dbReference type="PANTHER" id="PTHR46706:SF12">
    <property type="entry name" value="PROTEIN QUA-1-RELATED"/>
    <property type="match status" value="1"/>
</dbReference>
<dbReference type="InterPro" id="IPR003587">
    <property type="entry name" value="Hint_dom_N"/>
</dbReference>
<evidence type="ECO:0000313" key="5">
    <source>
        <dbReference type="WBParaSite" id="PDA_v2.g17448.t1"/>
    </source>
</evidence>
<dbReference type="InterPro" id="IPR001767">
    <property type="entry name" value="Hedgehog_Hint"/>
</dbReference>
<dbReference type="WBParaSite" id="PDA_v2.g17448.t1">
    <property type="protein sequence ID" value="PDA_v2.g17448.t1"/>
    <property type="gene ID" value="PDA_v2.g17448"/>
</dbReference>